<dbReference type="PANTHER" id="PTHR30472:SF25">
    <property type="entry name" value="ABC TRANSPORTER PERMEASE PROTEIN MJ0876-RELATED"/>
    <property type="match status" value="1"/>
</dbReference>
<evidence type="ECO:0000256" key="4">
    <source>
        <dbReference type="ARBA" id="ARBA00022475"/>
    </source>
</evidence>
<evidence type="ECO:0000256" key="2">
    <source>
        <dbReference type="ARBA" id="ARBA00007935"/>
    </source>
</evidence>
<feature type="transmembrane region" description="Helical" evidence="8">
    <location>
        <begin position="120"/>
        <end position="140"/>
    </location>
</feature>
<reference evidence="9 10" key="1">
    <citation type="submission" date="2020-09" db="EMBL/GenBank/DDBJ databases">
        <title>Marinomonas sp. nov., isolated from the cysticercosis algae of Qingdao, China.</title>
        <authorList>
            <person name="Sun X."/>
        </authorList>
    </citation>
    <scope>NUCLEOTIDE SEQUENCE [LARGE SCALE GENOMIC DNA]</scope>
    <source>
        <strain evidence="9 10">SM2066</strain>
    </source>
</reference>
<dbReference type="EMBL" id="JACYFC010000003">
    <property type="protein sequence ID" value="MBD5771304.1"/>
    <property type="molecule type" value="Genomic_DNA"/>
</dbReference>
<keyword evidence="5 8" id="KW-0812">Transmembrane</keyword>
<feature type="transmembrane region" description="Helical" evidence="8">
    <location>
        <begin position="277"/>
        <end position="300"/>
    </location>
</feature>
<feature type="transmembrane region" description="Helical" evidence="8">
    <location>
        <begin position="338"/>
        <end position="360"/>
    </location>
</feature>
<keyword evidence="10" id="KW-1185">Reference proteome</keyword>
<keyword evidence="3" id="KW-0813">Transport</keyword>
<organism evidence="9 10">
    <name type="scientific">Marinomonas colpomeniae</name>
    <dbReference type="NCBI Taxonomy" id="2774408"/>
    <lineage>
        <taxon>Bacteria</taxon>
        <taxon>Pseudomonadati</taxon>
        <taxon>Pseudomonadota</taxon>
        <taxon>Gammaproteobacteria</taxon>
        <taxon>Oceanospirillales</taxon>
        <taxon>Oceanospirillaceae</taxon>
        <taxon>Marinomonas</taxon>
    </lineage>
</organism>
<feature type="transmembrane region" description="Helical" evidence="8">
    <location>
        <begin position="37"/>
        <end position="55"/>
    </location>
</feature>
<keyword evidence="6 8" id="KW-1133">Transmembrane helix</keyword>
<accession>A0ABR8NZ35</accession>
<proteinExistence type="inferred from homology"/>
<dbReference type="RefSeq" id="WP_191594697.1">
    <property type="nucleotide sequence ID" value="NZ_JACYFC010000003.1"/>
</dbReference>
<dbReference type="Pfam" id="PF01032">
    <property type="entry name" value="FecCD"/>
    <property type="match status" value="1"/>
</dbReference>
<feature type="transmembrane region" description="Helical" evidence="8">
    <location>
        <begin position="182"/>
        <end position="204"/>
    </location>
</feature>
<evidence type="ECO:0000256" key="8">
    <source>
        <dbReference type="SAM" id="Phobius"/>
    </source>
</evidence>
<keyword evidence="7 8" id="KW-0472">Membrane</keyword>
<dbReference type="PANTHER" id="PTHR30472">
    <property type="entry name" value="FERRIC ENTEROBACTIN TRANSPORT SYSTEM PERMEASE PROTEIN"/>
    <property type="match status" value="1"/>
</dbReference>
<evidence type="ECO:0000256" key="3">
    <source>
        <dbReference type="ARBA" id="ARBA00022448"/>
    </source>
</evidence>
<evidence type="ECO:0000313" key="9">
    <source>
        <dbReference type="EMBL" id="MBD5771304.1"/>
    </source>
</evidence>
<evidence type="ECO:0000256" key="6">
    <source>
        <dbReference type="ARBA" id="ARBA00022989"/>
    </source>
</evidence>
<protein>
    <submittedName>
        <fullName evidence="9">Iron ABC transporter permease</fullName>
    </submittedName>
</protein>
<dbReference type="Gene3D" id="1.10.3470.10">
    <property type="entry name" value="ABC transporter involved in vitamin B12 uptake, BtuC"/>
    <property type="match status" value="1"/>
</dbReference>
<feature type="transmembrane region" description="Helical" evidence="8">
    <location>
        <begin position="152"/>
        <end position="176"/>
    </location>
</feature>
<evidence type="ECO:0000256" key="1">
    <source>
        <dbReference type="ARBA" id="ARBA00004651"/>
    </source>
</evidence>
<keyword evidence="4" id="KW-1003">Cell membrane</keyword>
<dbReference type="CDD" id="cd06550">
    <property type="entry name" value="TM_ABC_iron-siderophores_like"/>
    <property type="match status" value="1"/>
</dbReference>
<dbReference type="Proteomes" id="UP000604161">
    <property type="component" value="Unassembled WGS sequence"/>
</dbReference>
<dbReference type="SUPFAM" id="SSF81345">
    <property type="entry name" value="ABC transporter involved in vitamin B12 uptake, BtuC"/>
    <property type="match status" value="1"/>
</dbReference>
<feature type="transmembrane region" description="Helical" evidence="8">
    <location>
        <begin position="312"/>
        <end position="332"/>
    </location>
</feature>
<comment type="subcellular location">
    <subcellularLocation>
        <location evidence="1">Cell membrane</location>
        <topology evidence="1">Multi-pass membrane protein</topology>
    </subcellularLocation>
</comment>
<feature type="transmembrane region" description="Helical" evidence="8">
    <location>
        <begin position="90"/>
        <end position="108"/>
    </location>
</feature>
<name>A0ABR8NZ35_9GAMM</name>
<evidence type="ECO:0000313" key="10">
    <source>
        <dbReference type="Proteomes" id="UP000604161"/>
    </source>
</evidence>
<gene>
    <name evidence="9" type="ORF">IF202_09605</name>
</gene>
<dbReference type="InterPro" id="IPR000522">
    <property type="entry name" value="ABC_transptr_permease_BtuC"/>
</dbReference>
<dbReference type="InterPro" id="IPR037294">
    <property type="entry name" value="ABC_BtuC-like"/>
</dbReference>
<sequence>MSKLCSSLHRVFQGNKTQIGSANSLADQYRQYMSTRFIFLTVLAMVILFTLLYDLSEGPSSLSYGDLLKGLWSPSSLPISQQVIIWDIRLPYALMAILVGASLGLAGAEMQTALNNPLASPFTLGVGSAATFGASLAIVFDFSSFGITQTYLLPIFAFAFACLTSLIILGVANSLGGSIQSVLLFGIALMFGLNAMVGVIQFVADEGQLQQIVFWTMGSLARADLEKATIVAVVFILCLIVSLRNSWSMTLLRSGEEQAQSMGINVKRLRVTTLVRVSLVTAVALAFVGEIGFIGLVAPHIARMMIGESHRFFLIGSTLCGALLLSLASIVSKSVIPGLVLPIGMVTSLVGIPFFITLIYQHQKRHSL</sequence>
<comment type="caution">
    <text evidence="9">The sequence shown here is derived from an EMBL/GenBank/DDBJ whole genome shotgun (WGS) entry which is preliminary data.</text>
</comment>
<comment type="similarity">
    <text evidence="2">Belongs to the binding-protein-dependent transport system permease family. FecCD subfamily.</text>
</comment>
<feature type="transmembrane region" description="Helical" evidence="8">
    <location>
        <begin position="225"/>
        <end position="243"/>
    </location>
</feature>
<evidence type="ECO:0000256" key="5">
    <source>
        <dbReference type="ARBA" id="ARBA00022692"/>
    </source>
</evidence>
<evidence type="ECO:0000256" key="7">
    <source>
        <dbReference type="ARBA" id="ARBA00023136"/>
    </source>
</evidence>